<evidence type="ECO:0000313" key="1">
    <source>
        <dbReference type="EMBL" id="GBM14077.1"/>
    </source>
</evidence>
<evidence type="ECO:0000313" key="2">
    <source>
        <dbReference type="Proteomes" id="UP000499080"/>
    </source>
</evidence>
<dbReference type="EMBL" id="BGPR01089126">
    <property type="protein sequence ID" value="GBM14077.1"/>
    <property type="molecule type" value="Genomic_DNA"/>
</dbReference>
<protein>
    <submittedName>
        <fullName evidence="1">Uncharacterized protein</fullName>
    </submittedName>
</protein>
<dbReference type="AlphaFoldDB" id="A0A4Y2DD78"/>
<keyword evidence="2" id="KW-1185">Reference proteome</keyword>
<accession>A0A4Y2DD78</accession>
<dbReference type="Proteomes" id="UP000499080">
    <property type="component" value="Unassembled WGS sequence"/>
</dbReference>
<name>A0A4Y2DD78_ARAVE</name>
<proteinExistence type="predicted"/>
<gene>
    <name evidence="1" type="ORF">AVEN_155469_1</name>
</gene>
<comment type="caution">
    <text evidence="1">The sequence shown here is derived from an EMBL/GenBank/DDBJ whole genome shotgun (WGS) entry which is preliminary data.</text>
</comment>
<organism evidence="1 2">
    <name type="scientific">Araneus ventricosus</name>
    <name type="common">Orbweaver spider</name>
    <name type="synonym">Epeira ventricosa</name>
    <dbReference type="NCBI Taxonomy" id="182803"/>
    <lineage>
        <taxon>Eukaryota</taxon>
        <taxon>Metazoa</taxon>
        <taxon>Ecdysozoa</taxon>
        <taxon>Arthropoda</taxon>
        <taxon>Chelicerata</taxon>
        <taxon>Arachnida</taxon>
        <taxon>Araneae</taxon>
        <taxon>Araneomorphae</taxon>
        <taxon>Entelegynae</taxon>
        <taxon>Araneoidea</taxon>
        <taxon>Araneidae</taxon>
        <taxon>Araneus</taxon>
    </lineage>
</organism>
<reference evidence="1 2" key="1">
    <citation type="journal article" date="2019" name="Sci. Rep.">
        <title>Orb-weaving spider Araneus ventricosus genome elucidates the spidroin gene catalogue.</title>
        <authorList>
            <person name="Kono N."/>
            <person name="Nakamura H."/>
            <person name="Ohtoshi R."/>
            <person name="Moran D.A.P."/>
            <person name="Shinohara A."/>
            <person name="Yoshida Y."/>
            <person name="Fujiwara M."/>
            <person name="Mori M."/>
            <person name="Tomita M."/>
            <person name="Arakawa K."/>
        </authorList>
    </citation>
    <scope>NUCLEOTIDE SEQUENCE [LARGE SCALE GENOMIC DNA]</scope>
</reference>
<sequence length="84" mass="9149">MGRGQCVVECGMKMCGGCENVRWSEDLSWSWTLCGGVWNLYGVKMCSGVGNLLECEDGVVAICVRVKMCCRMRSVLLLAMCGGE</sequence>